<sequence length="120" mass="13117">MRSKLFVLSIAASIILGGCSTMAGNAASESIKVPAKKHLSLKKMHSLITEAGEKEGWIMTPLNSRAIVASKYEDGKSASVVINYDENSVSFEKNRSTMSDSDFSDEVEDLQEEIKEQLSE</sequence>
<evidence type="ECO:0000313" key="2">
    <source>
        <dbReference type="EMBL" id="SFV57020.1"/>
    </source>
</evidence>
<evidence type="ECO:0008006" key="3">
    <source>
        <dbReference type="Google" id="ProtNLM"/>
    </source>
</evidence>
<dbReference type="EMBL" id="FPHB01000038">
    <property type="protein sequence ID" value="SFV57020.1"/>
    <property type="molecule type" value="Genomic_DNA"/>
</dbReference>
<protein>
    <recommendedName>
        <fullName evidence="3">Lipoprotein</fullName>
    </recommendedName>
</protein>
<name>A0A1W1BTT9_9ZZZZ</name>
<proteinExistence type="predicted"/>
<evidence type="ECO:0000256" key="1">
    <source>
        <dbReference type="SAM" id="MobiDB-lite"/>
    </source>
</evidence>
<reference evidence="2" key="1">
    <citation type="submission" date="2016-10" db="EMBL/GenBank/DDBJ databases">
        <authorList>
            <person name="de Groot N.N."/>
        </authorList>
    </citation>
    <scope>NUCLEOTIDE SEQUENCE</scope>
</reference>
<dbReference type="PROSITE" id="PS51257">
    <property type="entry name" value="PROKAR_LIPOPROTEIN"/>
    <property type="match status" value="1"/>
</dbReference>
<accession>A0A1W1BTT9</accession>
<gene>
    <name evidence="2" type="ORF">MNB_SM-7-471</name>
</gene>
<dbReference type="AlphaFoldDB" id="A0A1W1BTT9"/>
<feature type="compositionally biased region" description="Acidic residues" evidence="1">
    <location>
        <begin position="102"/>
        <end position="111"/>
    </location>
</feature>
<feature type="region of interest" description="Disordered" evidence="1">
    <location>
        <begin position="93"/>
        <end position="120"/>
    </location>
</feature>
<organism evidence="2">
    <name type="scientific">hydrothermal vent metagenome</name>
    <dbReference type="NCBI Taxonomy" id="652676"/>
    <lineage>
        <taxon>unclassified sequences</taxon>
        <taxon>metagenomes</taxon>
        <taxon>ecological metagenomes</taxon>
    </lineage>
</organism>